<keyword evidence="2" id="KW-0328">Glycosyltransferase</keyword>
<comment type="similarity">
    <text evidence="1">Belongs to the glycosyltransferase 2 family.</text>
</comment>
<dbReference type="PANTHER" id="PTHR43685">
    <property type="entry name" value="GLYCOSYLTRANSFERASE"/>
    <property type="match status" value="1"/>
</dbReference>
<evidence type="ECO:0000259" key="4">
    <source>
        <dbReference type="Pfam" id="PF00535"/>
    </source>
</evidence>
<reference evidence="6" key="1">
    <citation type="journal article" date="2019" name="Int. J. Syst. Evol. Microbiol.">
        <title>The Global Catalogue of Microorganisms (GCM) 10K type strain sequencing project: providing services to taxonomists for standard genome sequencing and annotation.</title>
        <authorList>
            <consortium name="The Broad Institute Genomics Platform"/>
            <consortium name="The Broad Institute Genome Sequencing Center for Infectious Disease"/>
            <person name="Wu L."/>
            <person name="Ma J."/>
        </authorList>
    </citation>
    <scope>NUCLEOTIDE SEQUENCE [LARGE SCALE GENOMIC DNA]</scope>
    <source>
        <strain evidence="6">JCM 17666</strain>
    </source>
</reference>
<dbReference type="EMBL" id="BAABFO010000026">
    <property type="protein sequence ID" value="GAA4340652.1"/>
    <property type="molecule type" value="Genomic_DNA"/>
</dbReference>
<dbReference type="InterPro" id="IPR001173">
    <property type="entry name" value="Glyco_trans_2-like"/>
</dbReference>
<protein>
    <submittedName>
        <fullName evidence="5">Glycosyltransferase family 2 protein</fullName>
    </submittedName>
</protein>
<dbReference type="Proteomes" id="UP001501671">
    <property type="component" value="Unassembled WGS sequence"/>
</dbReference>
<keyword evidence="6" id="KW-1185">Reference proteome</keyword>
<evidence type="ECO:0000256" key="3">
    <source>
        <dbReference type="ARBA" id="ARBA00022679"/>
    </source>
</evidence>
<dbReference type="PANTHER" id="PTHR43685:SF5">
    <property type="entry name" value="GLYCOSYLTRANSFERASE EPSE-RELATED"/>
    <property type="match status" value="1"/>
</dbReference>
<comment type="caution">
    <text evidence="5">The sequence shown here is derived from an EMBL/GenBank/DDBJ whole genome shotgun (WGS) entry which is preliminary data.</text>
</comment>
<organism evidence="5 6">
    <name type="scientific">Pigmentiphaga soli</name>
    <dbReference type="NCBI Taxonomy" id="1007095"/>
    <lineage>
        <taxon>Bacteria</taxon>
        <taxon>Pseudomonadati</taxon>
        <taxon>Pseudomonadota</taxon>
        <taxon>Betaproteobacteria</taxon>
        <taxon>Burkholderiales</taxon>
        <taxon>Alcaligenaceae</taxon>
        <taxon>Pigmentiphaga</taxon>
    </lineage>
</organism>
<evidence type="ECO:0000256" key="2">
    <source>
        <dbReference type="ARBA" id="ARBA00022676"/>
    </source>
</evidence>
<dbReference type="CDD" id="cd04196">
    <property type="entry name" value="GT_2_like_d"/>
    <property type="match status" value="1"/>
</dbReference>
<dbReference type="Pfam" id="PF00535">
    <property type="entry name" value="Glycos_transf_2"/>
    <property type="match status" value="1"/>
</dbReference>
<feature type="domain" description="Glycosyltransferase 2-like" evidence="4">
    <location>
        <begin position="16"/>
        <end position="126"/>
    </location>
</feature>
<name>A0ABP8HKU6_9BURK</name>
<dbReference type="RefSeq" id="WP_345251728.1">
    <property type="nucleotide sequence ID" value="NZ_BAABFO010000026.1"/>
</dbReference>
<evidence type="ECO:0000256" key="1">
    <source>
        <dbReference type="ARBA" id="ARBA00006739"/>
    </source>
</evidence>
<evidence type="ECO:0000313" key="6">
    <source>
        <dbReference type="Proteomes" id="UP001501671"/>
    </source>
</evidence>
<gene>
    <name evidence="5" type="ORF">GCM10023144_40590</name>
</gene>
<sequence>MATAIDPACGAARIAILMCTYNGRHFLEEQLESIAQQRYRHWCLWVSDDGSTDGTAELLARYRATWGADKIHILKGPSCGSVANFMFLIRHPGITADLYAYADQDDVWLPHKLERAAAWFDSQPRSRPALYGTRTELIDAQGHSLGLSPLFTRPPDFRNALVQTMAGGNTMVINQLARHLLMQLPHDTLPSYHDWWTYMAISAVGGGLHYDPRPSLRYRQHGNNLNGENRSFRERMRRLAMLLRGDLRTNNTTNLRALRALNANLPPEHKDVLCHYEMVREGNLLQRLYALAQSGIYRQSRTQQPALYLAAALRRL</sequence>
<accession>A0ABP8HKU6</accession>
<evidence type="ECO:0000313" key="5">
    <source>
        <dbReference type="EMBL" id="GAA4340652.1"/>
    </source>
</evidence>
<dbReference type="SUPFAM" id="SSF53448">
    <property type="entry name" value="Nucleotide-diphospho-sugar transferases"/>
    <property type="match status" value="1"/>
</dbReference>
<proteinExistence type="inferred from homology"/>
<keyword evidence="3" id="KW-0808">Transferase</keyword>
<dbReference type="Gene3D" id="3.90.550.10">
    <property type="entry name" value="Spore Coat Polysaccharide Biosynthesis Protein SpsA, Chain A"/>
    <property type="match status" value="1"/>
</dbReference>
<dbReference type="InterPro" id="IPR029044">
    <property type="entry name" value="Nucleotide-diphossugar_trans"/>
</dbReference>
<dbReference type="InterPro" id="IPR050834">
    <property type="entry name" value="Glycosyltransf_2"/>
</dbReference>